<feature type="domain" description="U-box" evidence="3">
    <location>
        <begin position="23"/>
        <end position="329"/>
    </location>
</feature>
<dbReference type="EMBL" id="BTGU01001763">
    <property type="protein sequence ID" value="GMN28944.1"/>
    <property type="molecule type" value="Genomic_DNA"/>
</dbReference>
<dbReference type="InterPro" id="IPR011989">
    <property type="entry name" value="ARM-like"/>
</dbReference>
<reference evidence="4" key="1">
    <citation type="submission" date="2023-07" db="EMBL/GenBank/DDBJ databases">
        <title>draft genome sequence of fig (Ficus carica).</title>
        <authorList>
            <person name="Takahashi T."/>
            <person name="Nishimura K."/>
        </authorList>
    </citation>
    <scope>NUCLEOTIDE SEQUENCE</scope>
</reference>
<evidence type="ECO:0000256" key="1">
    <source>
        <dbReference type="ARBA" id="ARBA00022786"/>
    </source>
</evidence>
<evidence type="ECO:0000313" key="5">
    <source>
        <dbReference type="Proteomes" id="UP001187192"/>
    </source>
</evidence>
<dbReference type="Gene3D" id="1.25.10.10">
    <property type="entry name" value="Leucine-rich Repeat Variant"/>
    <property type="match status" value="1"/>
</dbReference>
<dbReference type="InterPro" id="IPR058678">
    <property type="entry name" value="ARM_PUB"/>
</dbReference>
<keyword evidence="2" id="KW-0808">Transferase</keyword>
<organism evidence="4 5">
    <name type="scientific">Ficus carica</name>
    <name type="common">Common fig</name>
    <dbReference type="NCBI Taxonomy" id="3494"/>
    <lineage>
        <taxon>Eukaryota</taxon>
        <taxon>Viridiplantae</taxon>
        <taxon>Streptophyta</taxon>
        <taxon>Embryophyta</taxon>
        <taxon>Tracheophyta</taxon>
        <taxon>Spermatophyta</taxon>
        <taxon>Magnoliopsida</taxon>
        <taxon>eudicotyledons</taxon>
        <taxon>Gunneridae</taxon>
        <taxon>Pentapetalae</taxon>
        <taxon>rosids</taxon>
        <taxon>fabids</taxon>
        <taxon>Rosales</taxon>
        <taxon>Moraceae</taxon>
        <taxon>Ficeae</taxon>
        <taxon>Ficus</taxon>
    </lineage>
</organism>
<dbReference type="PANTHER" id="PTHR22849">
    <property type="entry name" value="WDSAM1 PROTEIN"/>
    <property type="match status" value="1"/>
</dbReference>
<comment type="catalytic activity">
    <reaction evidence="2">
        <text>S-ubiquitinyl-[E2 ubiquitin-conjugating enzyme]-L-cysteine + [acceptor protein]-L-lysine = [E2 ubiquitin-conjugating enzyme]-L-cysteine + N(6)-ubiquitinyl-[acceptor protein]-L-lysine.</text>
        <dbReference type="EC" id="2.3.2.27"/>
    </reaction>
</comment>
<dbReference type="Pfam" id="PF25598">
    <property type="entry name" value="ARM_PUB"/>
    <property type="match status" value="1"/>
</dbReference>
<evidence type="ECO:0000313" key="4">
    <source>
        <dbReference type="EMBL" id="GMN28944.1"/>
    </source>
</evidence>
<comment type="pathway">
    <text evidence="2">Protein modification; protein ubiquitination.</text>
</comment>
<dbReference type="AlphaFoldDB" id="A0AA88D6Z7"/>
<name>A0AA88D6Z7_FICCA</name>
<protein>
    <recommendedName>
        <fullName evidence="2 3">U-box domain-containing protein</fullName>
        <ecNumber evidence="2">2.3.2.27</ecNumber>
    </recommendedName>
    <alternativeName>
        <fullName evidence="2">RING-type E3 ubiquitin transferase PUB</fullName>
    </alternativeName>
</protein>
<gene>
    <name evidence="4" type="ORF">TIFTF001_041249</name>
</gene>
<comment type="function">
    <text evidence="2">Functions as an E3 ubiquitin ligase.</text>
</comment>
<keyword evidence="1 2" id="KW-0833">Ubl conjugation pathway</keyword>
<dbReference type="Proteomes" id="UP001187192">
    <property type="component" value="Unassembled WGS sequence"/>
</dbReference>
<accession>A0AA88D6Z7</accession>
<dbReference type="EC" id="2.3.2.27" evidence="2"/>
<evidence type="ECO:0000259" key="3">
    <source>
        <dbReference type="Pfam" id="PF25598"/>
    </source>
</evidence>
<dbReference type="InterPro" id="IPR016024">
    <property type="entry name" value="ARM-type_fold"/>
</dbReference>
<dbReference type="PANTHER" id="PTHR22849:SF24">
    <property type="entry name" value="E3 UBIQUITIN-PROTEIN LIGASE PUB24"/>
    <property type="match status" value="1"/>
</dbReference>
<keyword evidence="5" id="KW-1185">Reference proteome</keyword>
<sequence>MSFHTFDYQILTPTPPSNKARILELLKDLEEQPQLQLKAIKQLEILAAENERNIKYMIEAGVSKAVFSFISTCFLGNQTEGLEQGLSILHYIVRINSNNNMQNLIENERAMDSLTWILSCKSENPMIKTHAILVLKSIVEKGNPNNISRLKPELFKNIVEVLRKSDKNVVTHEGLNAVLQILLEASPYGRNRMLMVEYGAVFELIELEIVSGATERRTTELVFGILFNLCSCADGRAQFLSHKASIAVVSRRILRVSPAVDDSAVMIFAMICRFSGTKQVLREMVELGAVSRLCVLLQVECGRYLKERVKEMLKAHIVEWKDSSCLNHDSHYGQVMDE</sequence>
<comment type="caution">
    <text evidence="4">The sequence shown here is derived from an EMBL/GenBank/DDBJ whole genome shotgun (WGS) entry which is preliminary data.</text>
</comment>
<proteinExistence type="predicted"/>
<dbReference type="SUPFAM" id="SSF48371">
    <property type="entry name" value="ARM repeat"/>
    <property type="match status" value="1"/>
</dbReference>
<dbReference type="InterPro" id="IPR045185">
    <property type="entry name" value="PUB22/23/24-like"/>
</dbReference>
<evidence type="ECO:0000256" key="2">
    <source>
        <dbReference type="RuleBase" id="RU369093"/>
    </source>
</evidence>
<dbReference type="GO" id="GO:0061630">
    <property type="term" value="F:ubiquitin protein ligase activity"/>
    <property type="evidence" value="ECO:0007669"/>
    <property type="project" value="UniProtKB-UniRule"/>
</dbReference>
<dbReference type="GO" id="GO:0016567">
    <property type="term" value="P:protein ubiquitination"/>
    <property type="evidence" value="ECO:0007669"/>
    <property type="project" value="UniProtKB-UniRule"/>
</dbReference>